<evidence type="ECO:0000256" key="3">
    <source>
        <dbReference type="ARBA" id="ARBA00022679"/>
    </source>
</evidence>
<reference evidence="6 7" key="1">
    <citation type="submission" date="2017-04" db="EMBL/GenBank/DDBJ databases">
        <title>Draft genome sequence of Marssonina coronaria NL1: causal agent of apple blotch.</title>
        <authorList>
            <person name="Cheng Q."/>
        </authorList>
    </citation>
    <scope>NUCLEOTIDE SEQUENCE [LARGE SCALE GENOMIC DNA]</scope>
    <source>
        <strain evidence="6 7">NL1</strain>
    </source>
</reference>
<evidence type="ECO:0000256" key="1">
    <source>
        <dbReference type="ARBA" id="ARBA00001933"/>
    </source>
</evidence>
<protein>
    <recommendedName>
        <fullName evidence="5">Aminotransferase class I/classII large domain-containing protein</fullName>
    </recommendedName>
</protein>
<sequence>MAPPSIQTSMSLLLSRREANSALRTLTTSPPGSLDFSSNDFLSLSRSPVFRAAYLEELTTSPDFHVGSGGSRLLDGNSAYAEALEAEIARFHGAPAALLFNSGYDANSAFFSSVPQPGDVVLHDDFVHASAREGMRLSRAGGCKAFAHNDLRDLRAKIEEVAADERVEHGERNVFVAVESLYSMDGDLAPLKSVLDLVEELLPKGNGLVVVDEAHSNGIYGPQGRGIVCRLGLEDRVFARLHTFGKGLACNGAAVLCSPLTRDYLINYARPLIYSTSMSFPSLAAIKVAYALMGRGVTEPLIVRLNGLIGHMYHRLSSLHSQTRHPVSGIELLRLPEAPPQSPIFALLTPEPRSLARYCQDAGFMVRAIVPPTVPEGTQRVRVCLHAGNSHEDINRLVGRIGAWLNVMTEVHAVRKLDGTFVKAVL</sequence>
<evidence type="ECO:0000259" key="5">
    <source>
        <dbReference type="Pfam" id="PF00155"/>
    </source>
</evidence>
<dbReference type="STRING" id="503106.A0A218ZHD2"/>
<keyword evidence="7" id="KW-1185">Reference proteome</keyword>
<dbReference type="GO" id="GO:0016740">
    <property type="term" value="F:transferase activity"/>
    <property type="evidence" value="ECO:0007669"/>
    <property type="project" value="UniProtKB-KW"/>
</dbReference>
<dbReference type="Gene3D" id="3.90.1150.10">
    <property type="entry name" value="Aspartate Aminotransferase, domain 1"/>
    <property type="match status" value="1"/>
</dbReference>
<organism evidence="6 7">
    <name type="scientific">Diplocarpon coronariae</name>
    <dbReference type="NCBI Taxonomy" id="2795749"/>
    <lineage>
        <taxon>Eukaryota</taxon>
        <taxon>Fungi</taxon>
        <taxon>Dikarya</taxon>
        <taxon>Ascomycota</taxon>
        <taxon>Pezizomycotina</taxon>
        <taxon>Leotiomycetes</taxon>
        <taxon>Helotiales</taxon>
        <taxon>Drepanopezizaceae</taxon>
        <taxon>Diplocarpon</taxon>
    </lineage>
</organism>
<name>A0A218ZHD2_9HELO</name>
<comment type="similarity">
    <text evidence="2">Belongs to the class-II pyridoxal-phosphate-dependent aminotransferase family. BioF subfamily.</text>
</comment>
<dbReference type="Gene3D" id="3.40.640.10">
    <property type="entry name" value="Type I PLP-dependent aspartate aminotransferase-like (Major domain)"/>
    <property type="match status" value="1"/>
</dbReference>
<dbReference type="Proteomes" id="UP000242519">
    <property type="component" value="Unassembled WGS sequence"/>
</dbReference>
<evidence type="ECO:0000256" key="2">
    <source>
        <dbReference type="ARBA" id="ARBA00010008"/>
    </source>
</evidence>
<dbReference type="EMBL" id="MZNU01000004">
    <property type="protein sequence ID" value="OWP07457.1"/>
    <property type="molecule type" value="Genomic_DNA"/>
</dbReference>
<keyword evidence="4" id="KW-0663">Pyridoxal phosphate</keyword>
<evidence type="ECO:0000313" key="6">
    <source>
        <dbReference type="EMBL" id="OWP07457.1"/>
    </source>
</evidence>
<accession>A0A218ZHD2</accession>
<dbReference type="GO" id="GO:0009102">
    <property type="term" value="P:biotin biosynthetic process"/>
    <property type="evidence" value="ECO:0007669"/>
    <property type="project" value="TreeGrafter"/>
</dbReference>
<proteinExistence type="inferred from homology"/>
<dbReference type="InterPro" id="IPR015422">
    <property type="entry name" value="PyrdxlP-dep_Trfase_small"/>
</dbReference>
<dbReference type="InterPro" id="IPR015421">
    <property type="entry name" value="PyrdxlP-dep_Trfase_major"/>
</dbReference>
<comment type="caution">
    <text evidence="6">The sequence shown here is derived from an EMBL/GenBank/DDBJ whole genome shotgun (WGS) entry which is preliminary data.</text>
</comment>
<dbReference type="PANTHER" id="PTHR13693:SF77">
    <property type="entry name" value="8-AMINO-7-OXONONANOATE SYNTHASE"/>
    <property type="match status" value="1"/>
</dbReference>
<dbReference type="InParanoid" id="A0A218ZHD2"/>
<dbReference type="SUPFAM" id="SSF53383">
    <property type="entry name" value="PLP-dependent transferases"/>
    <property type="match status" value="1"/>
</dbReference>
<dbReference type="PANTHER" id="PTHR13693">
    <property type="entry name" value="CLASS II AMINOTRANSFERASE/8-AMINO-7-OXONONANOATE SYNTHASE"/>
    <property type="match status" value="1"/>
</dbReference>
<dbReference type="Pfam" id="PF00155">
    <property type="entry name" value="Aminotran_1_2"/>
    <property type="match status" value="1"/>
</dbReference>
<evidence type="ECO:0000256" key="4">
    <source>
        <dbReference type="ARBA" id="ARBA00022898"/>
    </source>
</evidence>
<keyword evidence="3" id="KW-0808">Transferase</keyword>
<dbReference type="AlphaFoldDB" id="A0A218ZHD2"/>
<dbReference type="InterPro" id="IPR015424">
    <property type="entry name" value="PyrdxlP-dep_Trfase"/>
</dbReference>
<evidence type="ECO:0000313" key="7">
    <source>
        <dbReference type="Proteomes" id="UP000242519"/>
    </source>
</evidence>
<dbReference type="InterPro" id="IPR004839">
    <property type="entry name" value="Aminotransferase_I/II_large"/>
</dbReference>
<feature type="domain" description="Aminotransferase class I/classII large" evidence="5">
    <location>
        <begin position="34"/>
        <end position="401"/>
    </location>
</feature>
<comment type="cofactor">
    <cofactor evidence="1">
        <name>pyridoxal 5'-phosphate</name>
        <dbReference type="ChEBI" id="CHEBI:597326"/>
    </cofactor>
</comment>
<gene>
    <name evidence="6" type="ORF">B2J93_4986</name>
</gene>
<dbReference type="InterPro" id="IPR050087">
    <property type="entry name" value="AON_synthase_class-II"/>
</dbReference>
<dbReference type="OrthoDB" id="2382073at2759"/>
<dbReference type="GO" id="GO:0030170">
    <property type="term" value="F:pyridoxal phosphate binding"/>
    <property type="evidence" value="ECO:0007669"/>
    <property type="project" value="InterPro"/>
</dbReference>